<evidence type="ECO:0000313" key="1">
    <source>
        <dbReference type="EMBL" id="KAJ1096380.1"/>
    </source>
</evidence>
<evidence type="ECO:0000313" key="2">
    <source>
        <dbReference type="Proteomes" id="UP001066276"/>
    </source>
</evidence>
<name>A0AAV7M8F5_PLEWA</name>
<organism evidence="1 2">
    <name type="scientific">Pleurodeles waltl</name>
    <name type="common">Iberian ribbed newt</name>
    <dbReference type="NCBI Taxonomy" id="8319"/>
    <lineage>
        <taxon>Eukaryota</taxon>
        <taxon>Metazoa</taxon>
        <taxon>Chordata</taxon>
        <taxon>Craniata</taxon>
        <taxon>Vertebrata</taxon>
        <taxon>Euteleostomi</taxon>
        <taxon>Amphibia</taxon>
        <taxon>Batrachia</taxon>
        <taxon>Caudata</taxon>
        <taxon>Salamandroidea</taxon>
        <taxon>Salamandridae</taxon>
        <taxon>Pleurodelinae</taxon>
        <taxon>Pleurodeles</taxon>
    </lineage>
</organism>
<keyword evidence="2" id="KW-1185">Reference proteome</keyword>
<comment type="caution">
    <text evidence="1">The sequence shown here is derived from an EMBL/GenBank/DDBJ whole genome shotgun (WGS) entry which is preliminary data.</text>
</comment>
<reference evidence="1" key="1">
    <citation type="journal article" date="2022" name="bioRxiv">
        <title>Sequencing and chromosome-scale assembly of the giantPleurodeles waltlgenome.</title>
        <authorList>
            <person name="Brown T."/>
            <person name="Elewa A."/>
            <person name="Iarovenko S."/>
            <person name="Subramanian E."/>
            <person name="Araus A.J."/>
            <person name="Petzold A."/>
            <person name="Susuki M."/>
            <person name="Suzuki K.-i.T."/>
            <person name="Hayashi T."/>
            <person name="Toyoda A."/>
            <person name="Oliveira C."/>
            <person name="Osipova E."/>
            <person name="Leigh N.D."/>
            <person name="Simon A."/>
            <person name="Yun M.H."/>
        </authorList>
    </citation>
    <scope>NUCLEOTIDE SEQUENCE</scope>
    <source>
        <strain evidence="1">20211129_DDA</strain>
        <tissue evidence="1">Liver</tissue>
    </source>
</reference>
<dbReference type="AlphaFoldDB" id="A0AAV7M8F5"/>
<protein>
    <submittedName>
        <fullName evidence="1">Uncharacterized protein</fullName>
    </submittedName>
</protein>
<dbReference type="EMBL" id="JANPWB010000014">
    <property type="protein sequence ID" value="KAJ1096380.1"/>
    <property type="molecule type" value="Genomic_DNA"/>
</dbReference>
<sequence>MAAGVQRTLAHELQKTEKELCEAECGVASGTVKLEDLGIEACRPHKAKRDLQEERLRQQCFGAGVKYVQYTY</sequence>
<gene>
    <name evidence="1" type="ORF">NDU88_001522</name>
</gene>
<dbReference type="Proteomes" id="UP001066276">
    <property type="component" value="Chromosome 10"/>
</dbReference>
<accession>A0AAV7M8F5</accession>
<proteinExistence type="predicted"/>